<evidence type="ECO:0000313" key="3">
    <source>
        <dbReference type="EMBL" id="KON62769.1"/>
    </source>
</evidence>
<name>A0A0M0EBY2_KOMEU</name>
<evidence type="ECO:0000313" key="4">
    <source>
        <dbReference type="Proteomes" id="UP000037566"/>
    </source>
</evidence>
<feature type="compositionally biased region" description="Basic and acidic residues" evidence="1">
    <location>
        <begin position="205"/>
        <end position="215"/>
    </location>
</feature>
<keyword evidence="4" id="KW-1185">Reference proteome</keyword>
<protein>
    <recommendedName>
        <fullName evidence="2">HNH nuclease domain-containing protein</fullName>
    </recommendedName>
</protein>
<feature type="domain" description="HNH nuclease" evidence="2">
    <location>
        <begin position="59"/>
        <end position="103"/>
    </location>
</feature>
<dbReference type="STRING" id="33995.KOEU_37340"/>
<organism evidence="3 4">
    <name type="scientific">Komagataeibacter europaeus</name>
    <name type="common">Gluconacetobacter europaeus</name>
    <dbReference type="NCBI Taxonomy" id="33995"/>
    <lineage>
        <taxon>Bacteria</taxon>
        <taxon>Pseudomonadati</taxon>
        <taxon>Pseudomonadota</taxon>
        <taxon>Alphaproteobacteria</taxon>
        <taxon>Acetobacterales</taxon>
        <taxon>Acetobacteraceae</taxon>
        <taxon>Komagataeibacter</taxon>
    </lineage>
</organism>
<evidence type="ECO:0000259" key="2">
    <source>
        <dbReference type="Pfam" id="PF13392"/>
    </source>
</evidence>
<gene>
    <name evidence="3" type="ORF">KOEU_37340</name>
</gene>
<feature type="region of interest" description="Disordered" evidence="1">
    <location>
        <begin position="98"/>
        <end position="119"/>
    </location>
</feature>
<feature type="region of interest" description="Disordered" evidence="1">
    <location>
        <begin position="181"/>
        <end position="215"/>
    </location>
</feature>
<comment type="caution">
    <text evidence="3">The sequence shown here is derived from an EMBL/GenBank/DDBJ whole genome shotgun (WGS) entry which is preliminary data.</text>
</comment>
<dbReference type="InterPro" id="IPR044925">
    <property type="entry name" value="His-Me_finger_sf"/>
</dbReference>
<feature type="compositionally biased region" description="Low complexity" evidence="1">
    <location>
        <begin position="190"/>
        <end position="204"/>
    </location>
</feature>
<dbReference type="EMBL" id="LHUQ01000068">
    <property type="protein sequence ID" value="KON62769.1"/>
    <property type="molecule type" value="Genomic_DNA"/>
</dbReference>
<dbReference type="SUPFAM" id="SSF54060">
    <property type="entry name" value="His-Me finger endonucleases"/>
    <property type="match status" value="1"/>
</dbReference>
<proteinExistence type="predicted"/>
<dbReference type="GO" id="GO:0004519">
    <property type="term" value="F:endonuclease activity"/>
    <property type="evidence" value="ECO:0007669"/>
    <property type="project" value="InterPro"/>
</dbReference>
<dbReference type="InterPro" id="IPR003615">
    <property type="entry name" value="HNH_nuc"/>
</dbReference>
<sequence length="215" mass="23900">MAENAQVKPTALARFNKHVNFNGPMHPTQPELGCCHVWTGWRLKHRPYGKFSCDGKTHRVHRWRYEHENGPIPDGLHLDHTCDNTFCVNPSHLEPVTAQENMRRRGIRKPTRASRPPMDEQSCLMRAAIIHNALSADATVAQASAEVGGCLSTVEKWSARLQAERGAAPQDERLILNCPDDRSGPCRTRSGSATAGTADCAAMADSERRNRSIEQ</sequence>
<dbReference type="AlphaFoldDB" id="A0A0M0EBY2"/>
<dbReference type="Pfam" id="PF13392">
    <property type="entry name" value="HNH_3"/>
    <property type="match status" value="1"/>
</dbReference>
<dbReference type="Proteomes" id="UP000037566">
    <property type="component" value="Unassembled WGS sequence"/>
</dbReference>
<dbReference type="PATRIC" id="fig|33995.3.peg.4133"/>
<dbReference type="Gene3D" id="3.90.75.10">
    <property type="entry name" value="Homing Intron 3 (I-ppo) Encoded Endonuclease, Chain A"/>
    <property type="match status" value="1"/>
</dbReference>
<reference evidence="3" key="1">
    <citation type="submission" date="2015-08" db="EMBL/GenBank/DDBJ databases">
        <title>Draft genome sequence of Komagataeibacter europaeus CECT 8546 a cellulose producer strain from vinegar produced by the traditional method.</title>
        <authorList>
            <person name="Poehlein A."/>
            <person name="Valera M.J."/>
            <person name="Haack F.S."/>
            <person name="Mas A."/>
            <person name="Daniel R."/>
            <person name="Streit W.R."/>
            <person name="Mateo E."/>
        </authorList>
    </citation>
    <scope>NUCLEOTIDE SEQUENCE [LARGE SCALE GENOMIC DNA]</scope>
    <source>
        <strain evidence="3">CECT 8546</strain>
    </source>
</reference>
<accession>A0A0M0EBY2</accession>
<evidence type="ECO:0000256" key="1">
    <source>
        <dbReference type="SAM" id="MobiDB-lite"/>
    </source>
</evidence>
<dbReference type="InterPro" id="IPR044930">
    <property type="entry name" value="Homing_endonuclease_His-Me"/>
</dbReference>